<dbReference type="GO" id="GO:0016485">
    <property type="term" value="P:protein processing"/>
    <property type="evidence" value="ECO:0007669"/>
    <property type="project" value="TreeGrafter"/>
</dbReference>
<protein>
    <recommendedName>
        <fullName evidence="1">Peptidase M13 C-terminal domain-containing protein</fullName>
    </recommendedName>
</protein>
<comment type="caution">
    <text evidence="2">The sequence shown here is derived from an EMBL/GenBank/DDBJ whole genome shotgun (WGS) entry which is preliminary data.</text>
</comment>
<dbReference type="InterPro" id="IPR018497">
    <property type="entry name" value="Peptidase_M13_C"/>
</dbReference>
<reference evidence="2" key="1">
    <citation type="journal article" date="2020" name="Cell">
        <title>Large-Scale Comparative Analyses of Tick Genomes Elucidate Their Genetic Diversity and Vector Capacities.</title>
        <authorList>
            <consortium name="Tick Genome and Microbiome Consortium (TIGMIC)"/>
            <person name="Jia N."/>
            <person name="Wang J."/>
            <person name="Shi W."/>
            <person name="Du L."/>
            <person name="Sun Y."/>
            <person name="Zhan W."/>
            <person name="Jiang J.F."/>
            <person name="Wang Q."/>
            <person name="Zhang B."/>
            <person name="Ji P."/>
            <person name="Bell-Sakyi L."/>
            <person name="Cui X.M."/>
            <person name="Yuan T.T."/>
            <person name="Jiang B.G."/>
            <person name="Yang W.F."/>
            <person name="Lam T.T."/>
            <person name="Chang Q.C."/>
            <person name="Ding S.J."/>
            <person name="Wang X.J."/>
            <person name="Zhu J.G."/>
            <person name="Ruan X.D."/>
            <person name="Zhao L."/>
            <person name="Wei J.T."/>
            <person name="Ye R.Z."/>
            <person name="Que T.C."/>
            <person name="Du C.H."/>
            <person name="Zhou Y.H."/>
            <person name="Cheng J.X."/>
            <person name="Dai P.F."/>
            <person name="Guo W.B."/>
            <person name="Han X.H."/>
            <person name="Huang E.J."/>
            <person name="Li L.F."/>
            <person name="Wei W."/>
            <person name="Gao Y.C."/>
            <person name="Liu J.Z."/>
            <person name="Shao H.Z."/>
            <person name="Wang X."/>
            <person name="Wang C.C."/>
            <person name="Yang T.C."/>
            <person name="Huo Q.B."/>
            <person name="Li W."/>
            <person name="Chen H.Y."/>
            <person name="Chen S.E."/>
            <person name="Zhou L.G."/>
            <person name="Ni X.B."/>
            <person name="Tian J.H."/>
            <person name="Sheng Y."/>
            <person name="Liu T."/>
            <person name="Pan Y.S."/>
            <person name="Xia L.Y."/>
            <person name="Li J."/>
            <person name="Zhao F."/>
            <person name="Cao W.C."/>
        </authorList>
    </citation>
    <scope>NUCLEOTIDE SEQUENCE</scope>
    <source>
        <strain evidence="2">Rmic-2018</strain>
    </source>
</reference>
<accession>A0A9J6E6W9</accession>
<dbReference type="Pfam" id="PF01431">
    <property type="entry name" value="Peptidase_M13"/>
    <property type="match status" value="1"/>
</dbReference>
<dbReference type="Gene3D" id="3.40.390.10">
    <property type="entry name" value="Collagenase (Catalytic Domain)"/>
    <property type="match status" value="1"/>
</dbReference>
<dbReference type="GO" id="GO:0005886">
    <property type="term" value="C:plasma membrane"/>
    <property type="evidence" value="ECO:0007669"/>
    <property type="project" value="TreeGrafter"/>
</dbReference>
<dbReference type="PANTHER" id="PTHR11733">
    <property type="entry name" value="ZINC METALLOPROTEASE FAMILY M13 NEPRILYSIN-RELATED"/>
    <property type="match status" value="1"/>
</dbReference>
<evidence type="ECO:0000313" key="2">
    <source>
        <dbReference type="EMBL" id="KAH8030323.1"/>
    </source>
</evidence>
<keyword evidence="3" id="KW-1185">Reference proteome</keyword>
<dbReference type="EMBL" id="JABSTU010000005">
    <property type="protein sequence ID" value="KAH8030323.1"/>
    <property type="molecule type" value="Genomic_DNA"/>
</dbReference>
<dbReference type="Gene3D" id="1.10.1380.10">
    <property type="entry name" value="Neutral endopeptidase , domain2"/>
    <property type="match status" value="1"/>
</dbReference>
<dbReference type="Proteomes" id="UP000821866">
    <property type="component" value="Chromosome 3"/>
</dbReference>
<dbReference type="PANTHER" id="PTHR11733:SF241">
    <property type="entry name" value="GH26575P-RELATED"/>
    <property type="match status" value="1"/>
</dbReference>
<proteinExistence type="predicted"/>
<dbReference type="PROSITE" id="PS51885">
    <property type="entry name" value="NEPRILYSIN"/>
    <property type="match status" value="1"/>
</dbReference>
<reference evidence="2" key="2">
    <citation type="submission" date="2021-09" db="EMBL/GenBank/DDBJ databases">
        <authorList>
            <person name="Jia N."/>
            <person name="Wang J."/>
            <person name="Shi W."/>
            <person name="Du L."/>
            <person name="Sun Y."/>
            <person name="Zhan W."/>
            <person name="Jiang J."/>
            <person name="Wang Q."/>
            <person name="Zhang B."/>
            <person name="Ji P."/>
            <person name="Sakyi L.B."/>
            <person name="Cui X."/>
            <person name="Yuan T."/>
            <person name="Jiang B."/>
            <person name="Yang W."/>
            <person name="Lam T.T.-Y."/>
            <person name="Chang Q."/>
            <person name="Ding S."/>
            <person name="Wang X."/>
            <person name="Zhu J."/>
            <person name="Ruan X."/>
            <person name="Zhao L."/>
            <person name="Wei J."/>
            <person name="Que T."/>
            <person name="Du C."/>
            <person name="Cheng J."/>
            <person name="Dai P."/>
            <person name="Han X."/>
            <person name="Huang E."/>
            <person name="Gao Y."/>
            <person name="Liu J."/>
            <person name="Shao H."/>
            <person name="Ye R."/>
            <person name="Li L."/>
            <person name="Wei W."/>
            <person name="Wang X."/>
            <person name="Wang C."/>
            <person name="Huo Q."/>
            <person name="Li W."/>
            <person name="Guo W."/>
            <person name="Chen H."/>
            <person name="Chen S."/>
            <person name="Zhou L."/>
            <person name="Zhou L."/>
            <person name="Ni X."/>
            <person name="Tian J."/>
            <person name="Zhou Y."/>
            <person name="Sheng Y."/>
            <person name="Liu T."/>
            <person name="Pan Y."/>
            <person name="Xia L."/>
            <person name="Li J."/>
            <person name="Zhao F."/>
            <person name="Cao W."/>
        </authorList>
    </citation>
    <scope>NUCLEOTIDE SEQUENCE</scope>
    <source>
        <strain evidence="2">Rmic-2018</strain>
        <tissue evidence="2">Larvae</tissue>
    </source>
</reference>
<evidence type="ECO:0000259" key="1">
    <source>
        <dbReference type="Pfam" id="PF01431"/>
    </source>
</evidence>
<evidence type="ECO:0000313" key="3">
    <source>
        <dbReference type="Proteomes" id="UP000821866"/>
    </source>
</evidence>
<organism evidence="2 3">
    <name type="scientific">Rhipicephalus microplus</name>
    <name type="common">Cattle tick</name>
    <name type="synonym">Boophilus microplus</name>
    <dbReference type="NCBI Taxonomy" id="6941"/>
    <lineage>
        <taxon>Eukaryota</taxon>
        <taxon>Metazoa</taxon>
        <taxon>Ecdysozoa</taxon>
        <taxon>Arthropoda</taxon>
        <taxon>Chelicerata</taxon>
        <taxon>Arachnida</taxon>
        <taxon>Acari</taxon>
        <taxon>Parasitiformes</taxon>
        <taxon>Ixodida</taxon>
        <taxon>Ixodoidea</taxon>
        <taxon>Ixodidae</taxon>
        <taxon>Rhipicephalinae</taxon>
        <taxon>Rhipicephalus</taxon>
        <taxon>Boophilus</taxon>
    </lineage>
</organism>
<dbReference type="VEuPathDB" id="VectorBase:LOC119164091"/>
<dbReference type="SUPFAM" id="SSF55486">
    <property type="entry name" value="Metalloproteases ('zincins'), catalytic domain"/>
    <property type="match status" value="1"/>
</dbReference>
<name>A0A9J6E6W9_RHIMP</name>
<dbReference type="InterPro" id="IPR024079">
    <property type="entry name" value="MetalloPept_cat_dom_sf"/>
</dbReference>
<gene>
    <name evidence="2" type="ORF">HPB51_006755</name>
</gene>
<dbReference type="InterPro" id="IPR000718">
    <property type="entry name" value="Peptidase_M13"/>
</dbReference>
<sequence>MVNVTAWSEHLCLDAATRALEPDWPLVLATLAFPHADFGGANALFDGVRRASMATTPDWLDNVTTRRIRARLRHVTLTSFATSFERDNATMAEVGSSFVRANRSFLAHYVTLHHVGQEASIRDPPNGLKGALSSVELHGRVVYSDLFATVFLPLVYLRHPVFYNASVASYYNYGTLGAVVAKELAEAVSPFSRGDDFEDVGNEDRGSSNASTGSFLWSEASRREFAYRIGCYRAFEDHFHKGRPQDVDWMTTPLKRNLFAWLRAARVAYEAMKTDYVASTTRGGTLPHRVTPALWKSAQMVFFRRFCLVACGLDRTEPLSARDRCHWPLLNMAEFVDAFGCPNNSFMASRQSCHFL</sequence>
<dbReference type="AlphaFoldDB" id="A0A9J6E6W9"/>
<dbReference type="InterPro" id="IPR042089">
    <property type="entry name" value="Peptidase_M13_dom_2"/>
</dbReference>
<dbReference type="GO" id="GO:0004222">
    <property type="term" value="F:metalloendopeptidase activity"/>
    <property type="evidence" value="ECO:0007669"/>
    <property type="project" value="InterPro"/>
</dbReference>
<feature type="domain" description="Peptidase M13 C-terminal" evidence="1">
    <location>
        <begin position="148"/>
        <end position="354"/>
    </location>
</feature>